<comment type="caution">
    <text evidence="8">The sequence shown here is derived from an EMBL/GenBank/DDBJ whole genome shotgun (WGS) entry which is preliminary data.</text>
</comment>
<dbReference type="PANTHER" id="PTHR14948">
    <property type="entry name" value="NG5"/>
    <property type="match status" value="1"/>
</dbReference>
<dbReference type="Pfam" id="PF04505">
    <property type="entry name" value="CD225"/>
    <property type="match status" value="1"/>
</dbReference>
<evidence type="ECO:0000256" key="2">
    <source>
        <dbReference type="ARBA" id="ARBA00022692"/>
    </source>
</evidence>
<evidence type="ECO:0000313" key="8">
    <source>
        <dbReference type="EMBL" id="RYS80836.1"/>
    </source>
</evidence>
<reference evidence="8 9" key="1">
    <citation type="journal article" date="2019" name="Science, e1252229">
        <title>Invertible promoters mediate bacterial phase variation, antibiotic resistance, and host adaptation in the gut.</title>
        <authorList>
            <person name="Jiang X."/>
            <person name="Hall A.B."/>
            <person name="Arthur T.D."/>
            <person name="Plichta D.R."/>
            <person name="Covington C.T."/>
            <person name="Poyet M."/>
            <person name="Crothers J."/>
            <person name="Moses P.L."/>
            <person name="Tolonen A.C."/>
            <person name="Vlamakis H."/>
            <person name="Alm E.J."/>
            <person name="Xavier R.J."/>
        </authorList>
    </citation>
    <scope>NUCLEOTIDE SEQUENCE [LARGE SCALE GENOMIC DNA]</scope>
    <source>
        <strain evidence="9">aa_0143</strain>
    </source>
</reference>
<organism evidence="8 9">
    <name type="scientific">[Ruminococcus] torques</name>
    <dbReference type="NCBI Taxonomy" id="33039"/>
    <lineage>
        <taxon>Bacteria</taxon>
        <taxon>Bacillati</taxon>
        <taxon>Bacillota</taxon>
        <taxon>Clostridia</taxon>
        <taxon>Lachnospirales</taxon>
        <taxon>Lachnospiraceae</taxon>
        <taxon>Mediterraneibacter</taxon>
    </lineage>
</organism>
<keyword evidence="4 6" id="KW-0472">Membrane</keyword>
<dbReference type="InterPro" id="IPR026870">
    <property type="entry name" value="Zinc_ribbon_dom"/>
</dbReference>
<keyword evidence="3 6" id="KW-1133">Transmembrane helix</keyword>
<dbReference type="GO" id="GO:0016020">
    <property type="term" value="C:membrane"/>
    <property type="evidence" value="ECO:0007669"/>
    <property type="project" value="UniProtKB-SubCell"/>
</dbReference>
<dbReference type="Proteomes" id="UP000292665">
    <property type="component" value="Unassembled WGS sequence"/>
</dbReference>
<feature type="transmembrane region" description="Helical" evidence="6">
    <location>
        <begin position="226"/>
        <end position="258"/>
    </location>
</feature>
<sequence>MNCIKCYQEIPDGAKFCPYCGAQQSDTSATDPVRAEETVTEPVQAAQTEEVPTEPVQAAQTEEVPTEPVQAAQTEEALTEPVQAAQTEEALTEPVQPAQTEEAPTEPIQPEAASTDHVYQEAPAQETYTSAQNNPYYGTGQTYSDQTSDQQYGGNQGQTSYQNQMPYQNQAPQTPINWVPYLVLSIICTLCCCLPFGIVGIVYAAKINSSMAAGNYEEAKNAAKSAKIWIIASAVVGLIVEVIYIIFAFIGGVGGYYYY</sequence>
<evidence type="ECO:0000256" key="4">
    <source>
        <dbReference type="ARBA" id="ARBA00023136"/>
    </source>
</evidence>
<proteinExistence type="predicted"/>
<evidence type="ECO:0000313" key="9">
    <source>
        <dbReference type="Proteomes" id="UP000292665"/>
    </source>
</evidence>
<evidence type="ECO:0000259" key="7">
    <source>
        <dbReference type="Pfam" id="PF13240"/>
    </source>
</evidence>
<dbReference type="EMBL" id="RCYR01000006">
    <property type="protein sequence ID" value="RYS80836.1"/>
    <property type="molecule type" value="Genomic_DNA"/>
</dbReference>
<evidence type="ECO:0000256" key="1">
    <source>
        <dbReference type="ARBA" id="ARBA00004370"/>
    </source>
</evidence>
<gene>
    <name evidence="8" type="ORF">EAI93_04840</name>
</gene>
<dbReference type="PANTHER" id="PTHR14948:SF25">
    <property type="entry name" value="DUF4190 DOMAIN-CONTAINING PROTEIN"/>
    <property type="match status" value="1"/>
</dbReference>
<evidence type="ECO:0000256" key="3">
    <source>
        <dbReference type="ARBA" id="ARBA00022989"/>
    </source>
</evidence>
<feature type="domain" description="Zinc-ribbon" evidence="7">
    <location>
        <begin position="3"/>
        <end position="23"/>
    </location>
</feature>
<feature type="region of interest" description="Disordered" evidence="5">
    <location>
        <begin position="23"/>
        <end position="163"/>
    </location>
</feature>
<name>A0A4Q5C919_9FIRM</name>
<evidence type="ECO:0000256" key="5">
    <source>
        <dbReference type="SAM" id="MobiDB-lite"/>
    </source>
</evidence>
<dbReference type="Pfam" id="PF13240">
    <property type="entry name" value="Zn_Ribbon_1"/>
    <property type="match status" value="1"/>
</dbReference>
<comment type="subcellular location">
    <subcellularLocation>
        <location evidence="1">Membrane</location>
    </subcellularLocation>
</comment>
<dbReference type="InterPro" id="IPR007593">
    <property type="entry name" value="CD225/Dispanin_fam"/>
</dbReference>
<feature type="transmembrane region" description="Helical" evidence="6">
    <location>
        <begin position="178"/>
        <end position="205"/>
    </location>
</feature>
<keyword evidence="2 6" id="KW-0812">Transmembrane</keyword>
<dbReference type="AlphaFoldDB" id="A0A4Q5C919"/>
<accession>A0A4Q5C919</accession>
<dbReference type="RefSeq" id="WP_129794779.1">
    <property type="nucleotide sequence ID" value="NZ_CAUCNQ010000003.1"/>
</dbReference>
<protein>
    <submittedName>
        <fullName evidence="8">Zinc-ribbon domain-containing protein</fullName>
    </submittedName>
</protein>
<dbReference type="InterPro" id="IPR051423">
    <property type="entry name" value="CD225/Dispanin"/>
</dbReference>
<feature type="compositionally biased region" description="Polar residues" evidence="5">
    <location>
        <begin position="126"/>
        <end position="163"/>
    </location>
</feature>
<evidence type="ECO:0000256" key="6">
    <source>
        <dbReference type="SAM" id="Phobius"/>
    </source>
</evidence>